<reference evidence="5" key="1">
    <citation type="submission" date="2020-08" db="EMBL/GenBank/DDBJ databases">
        <title>Genome public.</title>
        <authorList>
            <person name="Liu C."/>
            <person name="Sun Q."/>
        </authorList>
    </citation>
    <scope>NUCLEOTIDE SEQUENCE</scope>
    <source>
        <strain evidence="5">NSJ-12</strain>
    </source>
</reference>
<sequence>MNSNLIKGECAMRYKLAIIGYGGMGGWHHENIRKSLPEIEVVGAYDIREEMLQKASEKGLRAYKSVEELLKDKTVDIVTIATPNNFHKDYAIACLKAGKHVVCEKPVAMNAKELEEIIEVSKQEQKLFSIHQNRRWDKDYRIMKAIYDQNLIGKFYRIESRVQGSRRALHGWRGYKVNGGGMVLDWGVHMIDQLLWMFPEEVISVEAHLHNIFAPEVDDHFDVLLRFESGITALVEVAMNCLVTQPRWHVCGVEGSAIIEDWDGNGKIVTIKEDSEMEWEDEIVYTSAGPTRTMAPRPKHTTKEMALPEVSVDWANYYKNIVGVLEGQEELIVKPEEVLRVMKVIDIIFEAQARGCGIACRI</sequence>
<dbReference type="GO" id="GO:0016491">
    <property type="term" value="F:oxidoreductase activity"/>
    <property type="evidence" value="ECO:0007669"/>
    <property type="project" value="UniProtKB-KW"/>
</dbReference>
<protein>
    <submittedName>
        <fullName evidence="5">Gfo/Idh/MocA family oxidoreductase</fullName>
    </submittedName>
</protein>
<dbReference type="EMBL" id="JACRSY010000011">
    <property type="protein sequence ID" value="MBC8579526.1"/>
    <property type="molecule type" value="Genomic_DNA"/>
</dbReference>
<name>A0A926EH53_9FIRM</name>
<accession>A0A926EH53</accession>
<dbReference type="AlphaFoldDB" id="A0A926EH53"/>
<dbReference type="SUPFAM" id="SSF55347">
    <property type="entry name" value="Glyceraldehyde-3-phosphate dehydrogenase-like, C-terminal domain"/>
    <property type="match status" value="1"/>
</dbReference>
<feature type="domain" description="GFO/IDH/MocA-like oxidoreductase" evidence="4">
    <location>
        <begin position="140"/>
        <end position="257"/>
    </location>
</feature>
<feature type="domain" description="Gfo/Idh/MocA-like oxidoreductase N-terminal" evidence="3">
    <location>
        <begin position="15"/>
        <end position="130"/>
    </location>
</feature>
<evidence type="ECO:0000313" key="6">
    <source>
        <dbReference type="Proteomes" id="UP000655830"/>
    </source>
</evidence>
<dbReference type="InterPro" id="IPR055170">
    <property type="entry name" value="GFO_IDH_MocA-like_dom"/>
</dbReference>
<dbReference type="PANTHER" id="PTHR43708:SF5">
    <property type="entry name" value="CONSERVED EXPRESSED OXIDOREDUCTASE (EUROFUNG)-RELATED"/>
    <property type="match status" value="1"/>
</dbReference>
<evidence type="ECO:0000256" key="2">
    <source>
        <dbReference type="ARBA" id="ARBA00023002"/>
    </source>
</evidence>
<dbReference type="SUPFAM" id="SSF51735">
    <property type="entry name" value="NAD(P)-binding Rossmann-fold domains"/>
    <property type="match status" value="1"/>
</dbReference>
<organism evidence="5 6">
    <name type="scientific">Zhenhengia yiwuensis</name>
    <dbReference type="NCBI Taxonomy" id="2763666"/>
    <lineage>
        <taxon>Bacteria</taxon>
        <taxon>Bacillati</taxon>
        <taxon>Bacillota</taxon>
        <taxon>Clostridia</taxon>
        <taxon>Lachnospirales</taxon>
        <taxon>Lachnospiraceae</taxon>
        <taxon>Zhenhengia</taxon>
    </lineage>
</organism>
<evidence type="ECO:0000259" key="4">
    <source>
        <dbReference type="Pfam" id="PF22725"/>
    </source>
</evidence>
<comment type="caution">
    <text evidence="5">The sequence shown here is derived from an EMBL/GenBank/DDBJ whole genome shotgun (WGS) entry which is preliminary data.</text>
</comment>
<evidence type="ECO:0000256" key="1">
    <source>
        <dbReference type="ARBA" id="ARBA00010928"/>
    </source>
</evidence>
<dbReference type="InterPro" id="IPR000683">
    <property type="entry name" value="Gfo/Idh/MocA-like_OxRdtase_N"/>
</dbReference>
<dbReference type="InterPro" id="IPR036291">
    <property type="entry name" value="NAD(P)-bd_dom_sf"/>
</dbReference>
<dbReference type="RefSeq" id="WP_249332551.1">
    <property type="nucleotide sequence ID" value="NZ_JACRSY010000011.1"/>
</dbReference>
<dbReference type="Pfam" id="PF22725">
    <property type="entry name" value="GFO_IDH_MocA_C3"/>
    <property type="match status" value="1"/>
</dbReference>
<dbReference type="Pfam" id="PF01408">
    <property type="entry name" value="GFO_IDH_MocA"/>
    <property type="match status" value="1"/>
</dbReference>
<dbReference type="GO" id="GO:0000166">
    <property type="term" value="F:nucleotide binding"/>
    <property type="evidence" value="ECO:0007669"/>
    <property type="project" value="InterPro"/>
</dbReference>
<keyword evidence="6" id="KW-1185">Reference proteome</keyword>
<dbReference type="Gene3D" id="3.30.360.10">
    <property type="entry name" value="Dihydrodipicolinate Reductase, domain 2"/>
    <property type="match status" value="1"/>
</dbReference>
<gene>
    <name evidence="5" type="ORF">H8718_08280</name>
</gene>
<proteinExistence type="inferred from homology"/>
<dbReference type="Gene3D" id="3.40.50.720">
    <property type="entry name" value="NAD(P)-binding Rossmann-like Domain"/>
    <property type="match status" value="1"/>
</dbReference>
<dbReference type="InterPro" id="IPR051317">
    <property type="entry name" value="Gfo/Idh/MocA_oxidoreduct"/>
</dbReference>
<dbReference type="Proteomes" id="UP000655830">
    <property type="component" value="Unassembled WGS sequence"/>
</dbReference>
<evidence type="ECO:0000259" key="3">
    <source>
        <dbReference type="Pfam" id="PF01408"/>
    </source>
</evidence>
<comment type="similarity">
    <text evidence="1">Belongs to the Gfo/Idh/MocA family.</text>
</comment>
<dbReference type="PANTHER" id="PTHR43708">
    <property type="entry name" value="CONSERVED EXPRESSED OXIDOREDUCTASE (EUROFUNG)"/>
    <property type="match status" value="1"/>
</dbReference>
<evidence type="ECO:0000313" key="5">
    <source>
        <dbReference type="EMBL" id="MBC8579526.1"/>
    </source>
</evidence>
<keyword evidence="2" id="KW-0560">Oxidoreductase</keyword>